<reference evidence="2 3" key="1">
    <citation type="submission" date="2024-01" db="EMBL/GenBank/DDBJ databases">
        <title>Comparative genomics of Cryptococcus and Kwoniella reveals pathogenesis evolution and contrasting modes of karyotype evolution via chromosome fusion or intercentromeric recombination.</title>
        <authorList>
            <person name="Coelho M.A."/>
            <person name="David-Palma M."/>
            <person name="Shea T."/>
            <person name="Bowers K."/>
            <person name="McGinley-Smith S."/>
            <person name="Mohammad A.W."/>
            <person name="Gnirke A."/>
            <person name="Yurkov A.M."/>
            <person name="Nowrousian M."/>
            <person name="Sun S."/>
            <person name="Cuomo C.A."/>
            <person name="Heitman J."/>
        </authorList>
    </citation>
    <scope>NUCLEOTIDE SEQUENCE [LARGE SCALE GENOMIC DNA]</scope>
    <source>
        <strain evidence="2">CBS 11374</strain>
    </source>
</reference>
<feature type="region of interest" description="Disordered" evidence="1">
    <location>
        <begin position="206"/>
        <end position="247"/>
    </location>
</feature>
<proteinExistence type="predicted"/>
<evidence type="ECO:0000313" key="2">
    <source>
        <dbReference type="EMBL" id="WRT66126.1"/>
    </source>
</evidence>
<dbReference type="Proteomes" id="UP001329825">
    <property type="component" value="Chromosome 4"/>
</dbReference>
<evidence type="ECO:0000313" key="3">
    <source>
        <dbReference type="Proteomes" id="UP001329825"/>
    </source>
</evidence>
<evidence type="ECO:0000256" key="1">
    <source>
        <dbReference type="SAM" id="MobiDB-lite"/>
    </source>
</evidence>
<dbReference type="EMBL" id="CP141884">
    <property type="protein sequence ID" value="WRT66126.1"/>
    <property type="molecule type" value="Genomic_DNA"/>
</dbReference>
<organism evidence="2 3">
    <name type="scientific">Kwoniella shivajii</name>
    <dbReference type="NCBI Taxonomy" id="564305"/>
    <lineage>
        <taxon>Eukaryota</taxon>
        <taxon>Fungi</taxon>
        <taxon>Dikarya</taxon>
        <taxon>Basidiomycota</taxon>
        <taxon>Agaricomycotina</taxon>
        <taxon>Tremellomycetes</taxon>
        <taxon>Tremellales</taxon>
        <taxon>Cryptococcaceae</taxon>
        <taxon>Kwoniella</taxon>
    </lineage>
</organism>
<name>A0ABZ1CZJ2_9TREE</name>
<accession>A0ABZ1CZJ2</accession>
<gene>
    <name evidence="2" type="ORF">IL334_003079</name>
</gene>
<feature type="compositionally biased region" description="Polar residues" evidence="1">
    <location>
        <begin position="231"/>
        <end position="247"/>
    </location>
</feature>
<sequence length="247" mass="28450">MSTTDLGEQYEKLTTPEEALKYLEKTFKDLAAPTELSSSCYQNGVGGKQITDEELESLKKMDTEIDTLAHAFEHYAERFHDLIGQYQQDRDKDKSRVRTMRSQLLAAEEERPNQLSNKALNRPRNISKDLDKWHKMSLTSDSMSDREKAYDDGIAKAIRYRERYDECTRIVSFFSSDYQLAGTLDKTLKQWLSDEDLVRTWERMHPPPWIPEESEVSPDSTQAGEEEVTHITGSGSADQQTQIEQAI</sequence>
<dbReference type="GeneID" id="87955210"/>
<keyword evidence="3" id="KW-1185">Reference proteome</keyword>
<protein>
    <recommendedName>
        <fullName evidence="4">BAR domain-containing protein</fullName>
    </recommendedName>
</protein>
<dbReference type="RefSeq" id="XP_062790866.1">
    <property type="nucleotide sequence ID" value="XM_062934815.1"/>
</dbReference>
<evidence type="ECO:0008006" key="4">
    <source>
        <dbReference type="Google" id="ProtNLM"/>
    </source>
</evidence>